<dbReference type="Proteomes" id="UP001558613">
    <property type="component" value="Unassembled WGS sequence"/>
</dbReference>
<evidence type="ECO:0008006" key="5">
    <source>
        <dbReference type="Google" id="ProtNLM"/>
    </source>
</evidence>
<evidence type="ECO:0000313" key="4">
    <source>
        <dbReference type="Proteomes" id="UP001558613"/>
    </source>
</evidence>
<sequence>MRVFSRALLIAICLHVLGEGTGQAETCKPAECWDCTTPLANPSSQSYWHNCSDDLKNCTVKDFIVTIHITPTTVDEGMTVTVNCTHNIPNGSISWLKDNELQAEILDEIFQIKHILKKSVVNCNVKSTCGNYNSTFTIEVKAPNNLVVLLICVGAAAGLLMLFAVVMKIALKRGQAQSHARKIQRQQNMDNIHSTVNTVTSYY</sequence>
<evidence type="ECO:0000313" key="3">
    <source>
        <dbReference type="EMBL" id="KAL1261620.1"/>
    </source>
</evidence>
<keyword evidence="1" id="KW-0812">Transmembrane</keyword>
<evidence type="ECO:0000256" key="2">
    <source>
        <dbReference type="SAM" id="SignalP"/>
    </source>
</evidence>
<feature type="signal peptide" evidence="2">
    <location>
        <begin position="1"/>
        <end position="24"/>
    </location>
</feature>
<proteinExistence type="predicted"/>
<organism evidence="3 4">
    <name type="scientific">Cirrhinus molitorella</name>
    <name type="common">mud carp</name>
    <dbReference type="NCBI Taxonomy" id="172907"/>
    <lineage>
        <taxon>Eukaryota</taxon>
        <taxon>Metazoa</taxon>
        <taxon>Chordata</taxon>
        <taxon>Craniata</taxon>
        <taxon>Vertebrata</taxon>
        <taxon>Euteleostomi</taxon>
        <taxon>Actinopterygii</taxon>
        <taxon>Neopterygii</taxon>
        <taxon>Teleostei</taxon>
        <taxon>Ostariophysi</taxon>
        <taxon>Cypriniformes</taxon>
        <taxon>Cyprinidae</taxon>
        <taxon>Labeoninae</taxon>
        <taxon>Labeonini</taxon>
        <taxon>Cirrhinus</taxon>
    </lineage>
</organism>
<keyword evidence="1" id="KW-0472">Membrane</keyword>
<feature type="transmembrane region" description="Helical" evidence="1">
    <location>
        <begin position="146"/>
        <end position="171"/>
    </location>
</feature>
<evidence type="ECO:0000256" key="1">
    <source>
        <dbReference type="SAM" id="Phobius"/>
    </source>
</evidence>
<name>A0ABR3M942_9TELE</name>
<protein>
    <recommendedName>
        <fullName evidence="5">Ig-like domain-containing protein</fullName>
    </recommendedName>
</protein>
<dbReference type="SUPFAM" id="SSF48726">
    <property type="entry name" value="Immunoglobulin"/>
    <property type="match status" value="1"/>
</dbReference>
<keyword evidence="2" id="KW-0732">Signal</keyword>
<keyword evidence="1" id="KW-1133">Transmembrane helix</keyword>
<keyword evidence="4" id="KW-1185">Reference proteome</keyword>
<reference evidence="3 4" key="1">
    <citation type="submission" date="2023-09" db="EMBL/GenBank/DDBJ databases">
        <authorList>
            <person name="Wang M."/>
        </authorList>
    </citation>
    <scope>NUCLEOTIDE SEQUENCE [LARGE SCALE GENOMIC DNA]</scope>
    <source>
        <strain evidence="3">GT-2023</strain>
        <tissue evidence="3">Liver</tissue>
    </source>
</reference>
<comment type="caution">
    <text evidence="3">The sequence shown here is derived from an EMBL/GenBank/DDBJ whole genome shotgun (WGS) entry which is preliminary data.</text>
</comment>
<dbReference type="InterPro" id="IPR036179">
    <property type="entry name" value="Ig-like_dom_sf"/>
</dbReference>
<dbReference type="EMBL" id="JAYMGO010000014">
    <property type="protein sequence ID" value="KAL1261620.1"/>
    <property type="molecule type" value="Genomic_DNA"/>
</dbReference>
<accession>A0ABR3M942</accession>
<gene>
    <name evidence="3" type="ORF">QQF64_006885</name>
</gene>
<feature type="chain" id="PRO_5045949182" description="Ig-like domain-containing protein" evidence="2">
    <location>
        <begin position="25"/>
        <end position="203"/>
    </location>
</feature>